<gene>
    <name evidence="18" type="ORF">LACFE_CDS0995</name>
</gene>
<evidence type="ECO:0000256" key="3">
    <source>
        <dbReference type="ARBA" id="ARBA00007164"/>
    </source>
</evidence>
<protein>
    <recommendedName>
        <fullName evidence="4">serine-type D-Ala-D-Ala carboxypeptidase</fullName>
        <ecNumber evidence="4">3.4.16.4</ecNumber>
    </recommendedName>
</protein>
<evidence type="ECO:0000256" key="8">
    <source>
        <dbReference type="ARBA" id="ARBA00022801"/>
    </source>
</evidence>
<comment type="catalytic activity">
    <reaction evidence="12">
        <text>Preferential cleavage: (Ac)2-L-Lys-D-Ala-|-D-Ala. Also transpeptidation of peptidyl-alanyl moieties that are N-acyl substituents of D-alanine.</text>
        <dbReference type="EC" id="3.4.16.4"/>
    </reaction>
</comment>
<dbReference type="SUPFAM" id="SSF69189">
    <property type="entry name" value="Penicillin-binding protein associated domain"/>
    <property type="match status" value="1"/>
</dbReference>
<dbReference type="PANTHER" id="PTHR21581">
    <property type="entry name" value="D-ALANYL-D-ALANINE CARBOXYPEPTIDASE"/>
    <property type="match status" value="1"/>
</dbReference>
<dbReference type="GO" id="GO:0009252">
    <property type="term" value="P:peptidoglycan biosynthetic process"/>
    <property type="evidence" value="ECO:0007669"/>
    <property type="project" value="UniProtKB-UniPathway"/>
</dbReference>
<evidence type="ECO:0000256" key="7">
    <source>
        <dbReference type="ARBA" id="ARBA00022729"/>
    </source>
</evidence>
<feature type="signal peptide" evidence="16">
    <location>
        <begin position="1"/>
        <end position="23"/>
    </location>
</feature>
<evidence type="ECO:0000256" key="12">
    <source>
        <dbReference type="ARBA" id="ARBA00034000"/>
    </source>
</evidence>
<dbReference type="Proteomes" id="UP000094714">
    <property type="component" value="Chromosome"/>
</dbReference>
<organism evidence="18 19">
    <name type="scientific">Limosilactobacillus fermentum</name>
    <name type="common">Lactobacillus fermentum</name>
    <dbReference type="NCBI Taxonomy" id="1613"/>
    <lineage>
        <taxon>Bacteria</taxon>
        <taxon>Bacillati</taxon>
        <taxon>Bacillota</taxon>
        <taxon>Bacilli</taxon>
        <taxon>Lactobacillales</taxon>
        <taxon>Lactobacillaceae</taxon>
        <taxon>Limosilactobacillus</taxon>
    </lineage>
</organism>
<evidence type="ECO:0000256" key="11">
    <source>
        <dbReference type="ARBA" id="ARBA00023316"/>
    </source>
</evidence>
<feature type="active site" evidence="13">
    <location>
        <position position="149"/>
    </location>
</feature>
<evidence type="ECO:0000256" key="4">
    <source>
        <dbReference type="ARBA" id="ARBA00012448"/>
    </source>
</evidence>
<feature type="binding site" evidence="14">
    <location>
        <position position="271"/>
    </location>
    <ligand>
        <name>substrate</name>
    </ligand>
</feature>
<dbReference type="AlphaFoldDB" id="A0A1D7ZXB1"/>
<keyword evidence="10" id="KW-0573">Peptidoglycan synthesis</keyword>
<dbReference type="InterPro" id="IPR012338">
    <property type="entry name" value="Beta-lactam/transpept-like"/>
</dbReference>
<evidence type="ECO:0000313" key="18">
    <source>
        <dbReference type="EMBL" id="AOR74452.1"/>
    </source>
</evidence>
<evidence type="ECO:0000256" key="6">
    <source>
        <dbReference type="ARBA" id="ARBA00022670"/>
    </source>
</evidence>
<evidence type="ECO:0000256" key="1">
    <source>
        <dbReference type="ARBA" id="ARBA00003217"/>
    </source>
</evidence>
<keyword evidence="5 18" id="KW-0121">Carboxypeptidase</keyword>
<dbReference type="EMBL" id="CP017151">
    <property type="protein sequence ID" value="AOR74452.1"/>
    <property type="molecule type" value="Genomic_DNA"/>
</dbReference>
<evidence type="ECO:0000256" key="2">
    <source>
        <dbReference type="ARBA" id="ARBA00004752"/>
    </source>
</evidence>
<evidence type="ECO:0000256" key="10">
    <source>
        <dbReference type="ARBA" id="ARBA00022984"/>
    </source>
</evidence>
<comment type="similarity">
    <text evidence="3 15">Belongs to the peptidase S11 family.</text>
</comment>
<dbReference type="Gene3D" id="2.60.410.10">
    <property type="entry name" value="D-Ala-D-Ala carboxypeptidase, C-terminal domain"/>
    <property type="match status" value="1"/>
</dbReference>
<dbReference type="GO" id="GO:0009002">
    <property type="term" value="F:serine-type D-Ala-D-Ala carboxypeptidase activity"/>
    <property type="evidence" value="ECO:0007669"/>
    <property type="project" value="UniProtKB-EC"/>
</dbReference>
<keyword evidence="6" id="KW-0645">Protease</keyword>
<dbReference type="InterPro" id="IPR018044">
    <property type="entry name" value="Peptidase_S11"/>
</dbReference>
<evidence type="ECO:0000259" key="17">
    <source>
        <dbReference type="SMART" id="SM00936"/>
    </source>
</evidence>
<keyword evidence="7 16" id="KW-0732">Signal</keyword>
<dbReference type="Gene3D" id="3.40.710.10">
    <property type="entry name" value="DD-peptidase/beta-lactamase superfamily"/>
    <property type="match status" value="1"/>
</dbReference>
<feature type="domain" description="Peptidase S11 D-Ala-D-Ala carboxypeptidase A C-terminal" evidence="17">
    <location>
        <begin position="322"/>
        <end position="416"/>
    </location>
</feature>
<feature type="chain" id="PRO_5039559606" description="serine-type D-Ala-D-Ala carboxypeptidase" evidence="16">
    <location>
        <begin position="24"/>
        <end position="431"/>
    </location>
</feature>
<dbReference type="PATRIC" id="fig|1613.112.peg.1046"/>
<evidence type="ECO:0000256" key="16">
    <source>
        <dbReference type="SAM" id="SignalP"/>
    </source>
</evidence>
<evidence type="ECO:0000256" key="15">
    <source>
        <dbReference type="RuleBase" id="RU004016"/>
    </source>
</evidence>
<keyword evidence="11" id="KW-0961">Cell wall biogenesis/degradation</keyword>
<dbReference type="Pfam" id="PF00768">
    <property type="entry name" value="Peptidase_S11"/>
    <property type="match status" value="1"/>
</dbReference>
<reference evidence="18 19" key="1">
    <citation type="submission" date="2016-09" db="EMBL/GenBank/DDBJ databases">
        <title>Genome Sequence of the Lactobacillus fermentum strain NCC2970 (CNCM I-5068).</title>
        <authorList>
            <person name="Barretto C."/>
            <person name="Ngom-Bru C."/>
            <person name="Genevaz A."/>
            <person name="Fournier C."/>
            <person name="Moine D."/>
            <person name="Kassam M."/>
            <person name="Iltis A."/>
            <person name="Sagory-Zalkind P."/>
            <person name="Faucherand G."/>
            <person name="Descombes P."/>
            <person name="Duboux S."/>
        </authorList>
    </citation>
    <scope>NUCLEOTIDE SEQUENCE [LARGE SCALE GENOMIC DNA]</scope>
    <source>
        <strain evidence="18 19">NCC2970</strain>
    </source>
</reference>
<evidence type="ECO:0000256" key="5">
    <source>
        <dbReference type="ARBA" id="ARBA00022645"/>
    </source>
</evidence>
<dbReference type="PANTHER" id="PTHR21581:SF11">
    <property type="entry name" value="D-ALANYL-D-ALANINE CARBOXYPEPTIDASE DACA"/>
    <property type="match status" value="1"/>
</dbReference>
<evidence type="ECO:0000313" key="19">
    <source>
        <dbReference type="Proteomes" id="UP000094714"/>
    </source>
</evidence>
<dbReference type="RefSeq" id="WP_069775944.1">
    <property type="nucleotide sequence ID" value="NZ_CP017151.1"/>
</dbReference>
<dbReference type="EC" id="3.4.16.4" evidence="4"/>
<feature type="active site" description="Acyl-ester intermediate" evidence="13">
    <location>
        <position position="85"/>
    </location>
</feature>
<feature type="active site" description="Proton acceptor" evidence="13">
    <location>
        <position position="88"/>
    </location>
</feature>
<comment type="pathway">
    <text evidence="2">Cell wall biogenesis; peptidoglycan biosynthesis.</text>
</comment>
<dbReference type="SMART" id="SM00936">
    <property type="entry name" value="PBP5_C"/>
    <property type="match status" value="1"/>
</dbReference>
<proteinExistence type="inferred from homology"/>
<dbReference type="SUPFAM" id="SSF56601">
    <property type="entry name" value="beta-lactamase/transpeptidase-like"/>
    <property type="match status" value="1"/>
</dbReference>
<dbReference type="InterPro" id="IPR012907">
    <property type="entry name" value="Peptidase_S11_C"/>
</dbReference>
<dbReference type="UniPathway" id="UPA00219"/>
<dbReference type="InterPro" id="IPR015956">
    <property type="entry name" value="Peniciliin-bd_prot_C_sf"/>
</dbReference>
<dbReference type="GO" id="GO:0006508">
    <property type="term" value="P:proteolysis"/>
    <property type="evidence" value="ECO:0007669"/>
    <property type="project" value="UniProtKB-KW"/>
</dbReference>
<dbReference type="GO" id="GO:0008360">
    <property type="term" value="P:regulation of cell shape"/>
    <property type="evidence" value="ECO:0007669"/>
    <property type="project" value="UniProtKB-KW"/>
</dbReference>
<dbReference type="InterPro" id="IPR001967">
    <property type="entry name" value="Peptidase_S11_N"/>
</dbReference>
<name>A0A1D7ZXB1_LIMFE</name>
<evidence type="ECO:0000256" key="13">
    <source>
        <dbReference type="PIRSR" id="PIRSR618044-1"/>
    </source>
</evidence>
<sequence length="431" mass="45530">MNKQVKRWLYRTGVFLASLTMTAGSLTAVPAAVHADTTTSSTSSSSSTNSTTDYTVNAKAAIAIDATTGQVLYAKNANTKLAIASISKIITVGVIEQEIKAGKLSWNTKVKVTKEEAKLSENTEYSNITLTAGKSYTVKELTEAVMIKSADAAAITLSRATGDSTASFVKKMQAFVKKAGVTDAKLYNQVGLTNSQMGSYGLKGVAKNAENEMTATDVAKIAQYLIKNYPSLLNITKLTSTTIDGTTVTTINKMLAGQSDAPTQVKIDGLKTGTSDKAGACFVSTGTYQGHRIIIVVLHATGGGDERFTQTANLYHLIANEYTAYTVQPSVAATVPNGKVTTTTLTTQGKITLWKKDGTLLSPSLAINSKAADKNGKLTAPVKKGQVVGELTYAGLTGLDGNKLTVDVVPTTNVDKANVFVRMGRWVKSHI</sequence>
<accession>A0A1D7ZXB1</accession>
<keyword evidence="8 18" id="KW-0378">Hydrolase</keyword>
<dbReference type="InterPro" id="IPR037167">
    <property type="entry name" value="Peptidase_S11_C_sf"/>
</dbReference>
<keyword evidence="9" id="KW-0133">Cell shape</keyword>
<dbReference type="PRINTS" id="PR00725">
    <property type="entry name" value="DADACBPTASE1"/>
</dbReference>
<dbReference type="GO" id="GO:0071555">
    <property type="term" value="P:cell wall organization"/>
    <property type="evidence" value="ECO:0007669"/>
    <property type="project" value="UniProtKB-KW"/>
</dbReference>
<evidence type="ECO:0000256" key="14">
    <source>
        <dbReference type="PIRSR" id="PIRSR618044-2"/>
    </source>
</evidence>
<evidence type="ECO:0000256" key="9">
    <source>
        <dbReference type="ARBA" id="ARBA00022960"/>
    </source>
</evidence>
<comment type="function">
    <text evidence="1">Removes C-terminal D-alanyl residues from sugar-peptide cell wall precursors.</text>
</comment>